<keyword evidence="1" id="KW-0346">Stress response</keyword>
<organism evidence="5 6">
    <name type="scientific">Camellia sinensis var. sinensis</name>
    <name type="common">China tea</name>
    <dbReference type="NCBI Taxonomy" id="542762"/>
    <lineage>
        <taxon>Eukaryota</taxon>
        <taxon>Viridiplantae</taxon>
        <taxon>Streptophyta</taxon>
        <taxon>Embryophyta</taxon>
        <taxon>Tracheophyta</taxon>
        <taxon>Spermatophyta</taxon>
        <taxon>Magnoliopsida</taxon>
        <taxon>eudicotyledons</taxon>
        <taxon>Gunneridae</taxon>
        <taxon>Pentapetalae</taxon>
        <taxon>asterids</taxon>
        <taxon>Ericales</taxon>
        <taxon>Theaceae</taxon>
        <taxon>Camellia</taxon>
    </lineage>
</organism>
<name>A0A4S4EX05_CAMSN</name>
<dbReference type="EMBL" id="SDRB02001592">
    <property type="protein sequence ID" value="THG21094.1"/>
    <property type="molecule type" value="Genomic_DNA"/>
</dbReference>
<dbReference type="InterPro" id="IPR031107">
    <property type="entry name" value="Small_HSP"/>
</dbReference>
<dbReference type="InterPro" id="IPR002068">
    <property type="entry name" value="A-crystallin/Hsp20_dom"/>
</dbReference>
<protein>
    <recommendedName>
        <fullName evidence="4">SHSP domain-containing protein</fullName>
    </recommendedName>
</protein>
<dbReference type="SUPFAM" id="SSF49764">
    <property type="entry name" value="HSP20-like chaperones"/>
    <property type="match status" value="1"/>
</dbReference>
<evidence type="ECO:0000259" key="4">
    <source>
        <dbReference type="PROSITE" id="PS01031"/>
    </source>
</evidence>
<dbReference type="STRING" id="542762.A0A4S4EX05"/>
<proteinExistence type="inferred from homology"/>
<keyword evidence="6" id="KW-1185">Reference proteome</keyword>
<dbReference type="PROSITE" id="PS01031">
    <property type="entry name" value="SHSP"/>
    <property type="match status" value="1"/>
</dbReference>
<evidence type="ECO:0000313" key="5">
    <source>
        <dbReference type="EMBL" id="THG21094.1"/>
    </source>
</evidence>
<dbReference type="Gene3D" id="2.60.40.790">
    <property type="match status" value="1"/>
</dbReference>
<comment type="similarity">
    <text evidence="2 3">Belongs to the small heat shock protein (HSP20) family.</text>
</comment>
<evidence type="ECO:0000256" key="2">
    <source>
        <dbReference type="PROSITE-ProRule" id="PRU00285"/>
    </source>
</evidence>
<accession>A0A4S4EX05</accession>
<dbReference type="PANTHER" id="PTHR11527">
    <property type="entry name" value="HEAT-SHOCK PROTEIN 20 FAMILY MEMBER"/>
    <property type="match status" value="1"/>
</dbReference>
<dbReference type="Pfam" id="PF00011">
    <property type="entry name" value="HSP20"/>
    <property type="match status" value="1"/>
</dbReference>
<feature type="domain" description="SHSP" evidence="4">
    <location>
        <begin position="1"/>
        <end position="95"/>
    </location>
</feature>
<evidence type="ECO:0000256" key="3">
    <source>
        <dbReference type="RuleBase" id="RU003616"/>
    </source>
</evidence>
<dbReference type="Proteomes" id="UP000306102">
    <property type="component" value="Unassembled WGS sequence"/>
</dbReference>
<sequence length="229" mass="26012">MPRLKSGDIKVQVEGDNVLVISGERKREEEKDGAKYLRMERRVEKLMRKFLLPENANTDQISAVCQDGSLSAYVAGSLLDTCLDAIGFWFNIGSSRFANFFAPTSEAIHRNVEEMAQEEAPAMRLEALGEDDAVKLAEQYRTERRKERGAEQAARPHPSTMIVALRPISQVGPDHWHTKADKSTFTTEELEEVRTKYQIPAEIELKLPTSKERVPNARLMEFTLYEEAL</sequence>
<reference evidence="5 6" key="1">
    <citation type="journal article" date="2018" name="Proc. Natl. Acad. Sci. U.S.A.">
        <title>Draft genome sequence of Camellia sinensis var. sinensis provides insights into the evolution of the tea genome and tea quality.</title>
        <authorList>
            <person name="Wei C."/>
            <person name="Yang H."/>
            <person name="Wang S."/>
            <person name="Zhao J."/>
            <person name="Liu C."/>
            <person name="Gao L."/>
            <person name="Xia E."/>
            <person name="Lu Y."/>
            <person name="Tai Y."/>
            <person name="She G."/>
            <person name="Sun J."/>
            <person name="Cao H."/>
            <person name="Tong W."/>
            <person name="Gao Q."/>
            <person name="Li Y."/>
            <person name="Deng W."/>
            <person name="Jiang X."/>
            <person name="Wang W."/>
            <person name="Chen Q."/>
            <person name="Zhang S."/>
            <person name="Li H."/>
            <person name="Wu J."/>
            <person name="Wang P."/>
            <person name="Li P."/>
            <person name="Shi C."/>
            <person name="Zheng F."/>
            <person name="Jian J."/>
            <person name="Huang B."/>
            <person name="Shan D."/>
            <person name="Shi M."/>
            <person name="Fang C."/>
            <person name="Yue Y."/>
            <person name="Li F."/>
            <person name="Li D."/>
            <person name="Wei S."/>
            <person name="Han B."/>
            <person name="Jiang C."/>
            <person name="Yin Y."/>
            <person name="Xia T."/>
            <person name="Zhang Z."/>
            <person name="Bennetzen J.L."/>
            <person name="Zhao S."/>
            <person name="Wan X."/>
        </authorList>
    </citation>
    <scope>NUCLEOTIDE SEQUENCE [LARGE SCALE GENOMIC DNA]</scope>
    <source>
        <strain evidence="6">cv. Shuchazao</strain>
        <tissue evidence="5">Leaf</tissue>
    </source>
</reference>
<comment type="caution">
    <text evidence="5">The sequence shown here is derived from an EMBL/GenBank/DDBJ whole genome shotgun (WGS) entry which is preliminary data.</text>
</comment>
<evidence type="ECO:0000313" key="6">
    <source>
        <dbReference type="Proteomes" id="UP000306102"/>
    </source>
</evidence>
<dbReference type="AlphaFoldDB" id="A0A4S4EX05"/>
<dbReference type="InterPro" id="IPR008978">
    <property type="entry name" value="HSP20-like_chaperone"/>
</dbReference>
<evidence type="ECO:0000256" key="1">
    <source>
        <dbReference type="ARBA" id="ARBA00023016"/>
    </source>
</evidence>
<gene>
    <name evidence="5" type="ORF">TEA_003177</name>
</gene>